<dbReference type="InterPro" id="IPR017441">
    <property type="entry name" value="Protein_kinase_ATP_BS"/>
</dbReference>
<dbReference type="PROSITE" id="PS50011">
    <property type="entry name" value="PROTEIN_KINASE_DOM"/>
    <property type="match status" value="1"/>
</dbReference>
<dbReference type="AlphaFoldDB" id="A0AAV3QA57"/>
<dbReference type="GO" id="GO:0005634">
    <property type="term" value="C:nucleus"/>
    <property type="evidence" value="ECO:0007669"/>
    <property type="project" value="TreeGrafter"/>
</dbReference>
<evidence type="ECO:0000256" key="6">
    <source>
        <dbReference type="ARBA" id="ARBA00022840"/>
    </source>
</evidence>
<sequence length="652" mass="72461">MGCLCSKRSGVIDDVAVNAKNNSKLNANDNSKLNKSSIAPSRKEEVIVDKHKYGSGSRNSMSKRGEEPKAGGVARGGSGRKSVIVERPKNGTLHTRSVTIDFASGRILSVRGAKGEQSAAGWPSWLTAVAGEAIQGLLPRTAESFEKIEKVGQGTYSSVYRARDLTNNKIVAMKKVKFVNMDPESVRFMAREISILRQLDHPNVIKLEAIVTSRISETLYLVFEYMEHDLAGLLASPNVTFNESQIKCYMQQLFRGLQHCHDRGVLHRDIKGSNLLVGNNGILKIGDFGLATTFKPNQKEPLTSRVVTLWYRAPELLFGATEYGVAIDLWSAGCILGELIAGKPIMPGRTEVEQMHKIFKLCGSPSDEYWRRSKLIHATTFKPQQPYKRRLLDTFKDFPSTALALVDVLLSIDPEKRGNTTSALKSEFFKTKPLPCDPSSLPKYSPSKEFDAKLREEEAIRQKADRMRGKGAESTRTSSRQLKGIPTPAFEFQGQSSKKNSTAVKFNPLENSVRGHQIETPKLSSRNRLSHSSSVLHPKAGVYSCSTKGKVDSTRTVAPGRTFGSFKHGRESVSQEFQKAQSTTRESSSLHPRVKRTATQEPTVHVPRRNMMQYSGPLVPPGGNMEEMLKEHERLMQEAFRKSRLGGSRNRR</sequence>
<accession>A0AAV3QA57</accession>
<comment type="caution">
    <text evidence="10">The sequence shown here is derived from an EMBL/GenBank/DDBJ whole genome shotgun (WGS) entry which is preliminary data.</text>
</comment>
<dbReference type="SUPFAM" id="SSF56112">
    <property type="entry name" value="Protein kinase-like (PK-like)"/>
    <property type="match status" value="1"/>
</dbReference>
<dbReference type="Gene3D" id="3.30.200.20">
    <property type="entry name" value="Phosphorylase Kinase, domain 1"/>
    <property type="match status" value="1"/>
</dbReference>
<dbReference type="FunFam" id="1.10.510.10:FF:000043">
    <property type="entry name" value="probable serine/threonine-protein kinase At1g54610"/>
    <property type="match status" value="1"/>
</dbReference>
<feature type="region of interest" description="Disordered" evidence="8">
    <location>
        <begin position="461"/>
        <end position="480"/>
    </location>
</feature>
<feature type="compositionally biased region" description="Polar residues" evidence="8">
    <location>
        <begin position="23"/>
        <end position="39"/>
    </location>
</feature>
<dbReference type="InterPro" id="IPR000719">
    <property type="entry name" value="Prot_kinase_dom"/>
</dbReference>
<evidence type="ECO:0000256" key="5">
    <source>
        <dbReference type="ARBA" id="ARBA00022777"/>
    </source>
</evidence>
<dbReference type="PROSITE" id="PS00108">
    <property type="entry name" value="PROTEIN_KINASE_ST"/>
    <property type="match status" value="1"/>
</dbReference>
<name>A0AAV3QA57_LITER</name>
<dbReference type="GO" id="GO:0005524">
    <property type="term" value="F:ATP binding"/>
    <property type="evidence" value="ECO:0007669"/>
    <property type="project" value="UniProtKB-UniRule"/>
</dbReference>
<dbReference type="GO" id="GO:0000307">
    <property type="term" value="C:cyclin-dependent protein kinase holoenzyme complex"/>
    <property type="evidence" value="ECO:0007669"/>
    <property type="project" value="TreeGrafter"/>
</dbReference>
<dbReference type="Pfam" id="PF00069">
    <property type="entry name" value="Pkinase"/>
    <property type="match status" value="1"/>
</dbReference>
<dbReference type="PANTHER" id="PTHR24056">
    <property type="entry name" value="CELL DIVISION PROTEIN KINASE"/>
    <property type="match status" value="1"/>
</dbReference>
<dbReference type="InterPro" id="IPR008271">
    <property type="entry name" value="Ser/Thr_kinase_AS"/>
</dbReference>
<keyword evidence="6 7" id="KW-0067">ATP-binding</keyword>
<reference evidence="10 11" key="1">
    <citation type="submission" date="2024-01" db="EMBL/GenBank/DDBJ databases">
        <title>The complete chloroplast genome sequence of Lithospermum erythrorhizon: insights into the phylogenetic relationship among Boraginaceae species and the maternal lineages of purple gromwells.</title>
        <authorList>
            <person name="Okada T."/>
            <person name="Watanabe K."/>
        </authorList>
    </citation>
    <scope>NUCLEOTIDE SEQUENCE [LARGE SCALE GENOMIC DNA]</scope>
</reference>
<feature type="compositionally biased region" description="Polar residues" evidence="8">
    <location>
        <begin position="574"/>
        <end position="590"/>
    </location>
</feature>
<evidence type="ECO:0000259" key="9">
    <source>
        <dbReference type="PROSITE" id="PS50011"/>
    </source>
</evidence>
<dbReference type="EMBL" id="BAABME010004043">
    <property type="protein sequence ID" value="GAA0160969.1"/>
    <property type="molecule type" value="Genomic_DNA"/>
</dbReference>
<protein>
    <submittedName>
        <fullName evidence="10">Non-receptor serine/threonine protein kinase</fullName>
    </submittedName>
</protein>
<dbReference type="SMART" id="SM00220">
    <property type="entry name" value="S_TKc"/>
    <property type="match status" value="1"/>
</dbReference>
<organism evidence="10 11">
    <name type="scientific">Lithospermum erythrorhizon</name>
    <name type="common">Purple gromwell</name>
    <name type="synonym">Lithospermum officinale var. erythrorhizon</name>
    <dbReference type="NCBI Taxonomy" id="34254"/>
    <lineage>
        <taxon>Eukaryota</taxon>
        <taxon>Viridiplantae</taxon>
        <taxon>Streptophyta</taxon>
        <taxon>Embryophyta</taxon>
        <taxon>Tracheophyta</taxon>
        <taxon>Spermatophyta</taxon>
        <taxon>Magnoliopsida</taxon>
        <taxon>eudicotyledons</taxon>
        <taxon>Gunneridae</taxon>
        <taxon>Pentapetalae</taxon>
        <taxon>asterids</taxon>
        <taxon>lamiids</taxon>
        <taxon>Boraginales</taxon>
        <taxon>Boraginaceae</taxon>
        <taxon>Boraginoideae</taxon>
        <taxon>Lithospermeae</taxon>
        <taxon>Lithospermum</taxon>
    </lineage>
</organism>
<keyword evidence="2 10" id="KW-0723">Serine/threonine-protein kinase</keyword>
<dbReference type="PANTHER" id="PTHR24056:SF491">
    <property type="entry name" value="PROTEIN KINASE DOMAIN-CONTAINING PROTEIN"/>
    <property type="match status" value="1"/>
</dbReference>
<dbReference type="FunFam" id="3.30.200.20:FF:000021">
    <property type="entry name" value="probable serine/threonine-protein kinase At1g54610"/>
    <property type="match status" value="1"/>
</dbReference>
<dbReference type="Proteomes" id="UP001454036">
    <property type="component" value="Unassembled WGS sequence"/>
</dbReference>
<dbReference type="CDD" id="cd07840">
    <property type="entry name" value="STKc_CDK9_like"/>
    <property type="match status" value="1"/>
</dbReference>
<proteinExistence type="inferred from homology"/>
<dbReference type="Gene3D" id="1.10.510.10">
    <property type="entry name" value="Transferase(Phosphotransferase) domain 1"/>
    <property type="match status" value="1"/>
</dbReference>
<keyword evidence="5 10" id="KW-0418">Kinase</keyword>
<keyword evidence="11" id="KW-1185">Reference proteome</keyword>
<feature type="region of interest" description="Disordered" evidence="8">
    <location>
        <begin position="23"/>
        <end position="80"/>
    </location>
</feature>
<feature type="region of interest" description="Disordered" evidence="8">
    <location>
        <begin position="565"/>
        <end position="607"/>
    </location>
</feature>
<dbReference type="PROSITE" id="PS00107">
    <property type="entry name" value="PROTEIN_KINASE_ATP"/>
    <property type="match status" value="1"/>
</dbReference>
<keyword evidence="4 7" id="KW-0547">Nucleotide-binding</keyword>
<keyword evidence="3" id="KW-0808">Transferase</keyword>
<evidence type="ECO:0000256" key="8">
    <source>
        <dbReference type="SAM" id="MobiDB-lite"/>
    </source>
</evidence>
<evidence type="ECO:0000256" key="3">
    <source>
        <dbReference type="ARBA" id="ARBA00022679"/>
    </source>
</evidence>
<gene>
    <name evidence="10" type="ORF">LIER_17398</name>
</gene>
<evidence type="ECO:0000256" key="1">
    <source>
        <dbReference type="ARBA" id="ARBA00006485"/>
    </source>
</evidence>
<evidence type="ECO:0000313" key="11">
    <source>
        <dbReference type="Proteomes" id="UP001454036"/>
    </source>
</evidence>
<feature type="binding site" evidence="7">
    <location>
        <position position="174"/>
    </location>
    <ligand>
        <name>ATP</name>
        <dbReference type="ChEBI" id="CHEBI:30616"/>
    </ligand>
</feature>
<evidence type="ECO:0000313" key="10">
    <source>
        <dbReference type="EMBL" id="GAA0160969.1"/>
    </source>
</evidence>
<dbReference type="GO" id="GO:0032968">
    <property type="term" value="P:positive regulation of transcription elongation by RNA polymerase II"/>
    <property type="evidence" value="ECO:0007669"/>
    <property type="project" value="TreeGrafter"/>
</dbReference>
<dbReference type="InterPro" id="IPR050108">
    <property type="entry name" value="CDK"/>
</dbReference>
<feature type="compositionally biased region" description="Basic and acidic residues" evidence="8">
    <location>
        <begin position="461"/>
        <end position="473"/>
    </location>
</feature>
<evidence type="ECO:0000256" key="2">
    <source>
        <dbReference type="ARBA" id="ARBA00022527"/>
    </source>
</evidence>
<evidence type="ECO:0000256" key="4">
    <source>
        <dbReference type="ARBA" id="ARBA00022741"/>
    </source>
</evidence>
<evidence type="ECO:0000256" key="7">
    <source>
        <dbReference type="PROSITE-ProRule" id="PRU10141"/>
    </source>
</evidence>
<dbReference type="InterPro" id="IPR011009">
    <property type="entry name" value="Kinase-like_dom_sf"/>
</dbReference>
<dbReference type="GO" id="GO:0008353">
    <property type="term" value="F:RNA polymerase II CTD heptapeptide repeat kinase activity"/>
    <property type="evidence" value="ECO:0007669"/>
    <property type="project" value="TreeGrafter"/>
</dbReference>
<comment type="similarity">
    <text evidence="1">Belongs to the protein kinase superfamily. CMGC Ser/Thr protein kinase family. CDC2/CDKX subfamily.</text>
</comment>
<feature type="compositionally biased region" description="Basic and acidic residues" evidence="8">
    <location>
        <begin position="41"/>
        <end position="52"/>
    </location>
</feature>
<feature type="domain" description="Protein kinase" evidence="9">
    <location>
        <begin position="145"/>
        <end position="429"/>
    </location>
</feature>